<feature type="region of interest" description="Disordered" evidence="1">
    <location>
        <begin position="33"/>
        <end position="74"/>
    </location>
</feature>
<reference evidence="2" key="1">
    <citation type="submission" date="2023-08" db="EMBL/GenBank/DDBJ databases">
        <title>A de novo genome assembly of Solanum verrucosum Schlechtendal, a Mexican diploid species geographically isolated from the other diploid A-genome species in potato relatives.</title>
        <authorList>
            <person name="Hosaka K."/>
        </authorList>
    </citation>
    <scope>NUCLEOTIDE SEQUENCE</scope>
    <source>
        <tissue evidence="2">Young leaves</tissue>
    </source>
</reference>
<evidence type="ECO:0000313" key="2">
    <source>
        <dbReference type="EMBL" id="WMV09079.1"/>
    </source>
</evidence>
<gene>
    <name evidence="2" type="ORF">MTR67_002464</name>
</gene>
<feature type="compositionally biased region" description="Polar residues" evidence="1">
    <location>
        <begin position="56"/>
        <end position="74"/>
    </location>
</feature>
<name>A0AAF0PW86_SOLVR</name>
<dbReference type="AlphaFoldDB" id="A0AAF0PW86"/>
<feature type="compositionally biased region" description="Basic and acidic residues" evidence="1">
    <location>
        <begin position="35"/>
        <end position="55"/>
    </location>
</feature>
<protein>
    <submittedName>
        <fullName evidence="2">Uncharacterized protein</fullName>
    </submittedName>
</protein>
<keyword evidence="3" id="KW-1185">Reference proteome</keyword>
<organism evidence="2 3">
    <name type="scientific">Solanum verrucosum</name>
    <dbReference type="NCBI Taxonomy" id="315347"/>
    <lineage>
        <taxon>Eukaryota</taxon>
        <taxon>Viridiplantae</taxon>
        <taxon>Streptophyta</taxon>
        <taxon>Embryophyta</taxon>
        <taxon>Tracheophyta</taxon>
        <taxon>Spermatophyta</taxon>
        <taxon>Magnoliopsida</taxon>
        <taxon>eudicotyledons</taxon>
        <taxon>Gunneridae</taxon>
        <taxon>Pentapetalae</taxon>
        <taxon>asterids</taxon>
        <taxon>lamiids</taxon>
        <taxon>Solanales</taxon>
        <taxon>Solanaceae</taxon>
        <taxon>Solanoideae</taxon>
        <taxon>Solaneae</taxon>
        <taxon>Solanum</taxon>
    </lineage>
</organism>
<sequence length="74" mass="8534">KRVKKLKHELRQAHLVNRQRDIFCPLFHTILPNGPKHEDAEGKHETMMRQKKGESPSHSATSSNFAEQSANINF</sequence>
<dbReference type="EMBL" id="CP133612">
    <property type="protein sequence ID" value="WMV09079.1"/>
    <property type="molecule type" value="Genomic_DNA"/>
</dbReference>
<accession>A0AAF0PW86</accession>
<evidence type="ECO:0000313" key="3">
    <source>
        <dbReference type="Proteomes" id="UP001234989"/>
    </source>
</evidence>
<evidence type="ECO:0000256" key="1">
    <source>
        <dbReference type="SAM" id="MobiDB-lite"/>
    </source>
</evidence>
<dbReference type="Proteomes" id="UP001234989">
    <property type="component" value="Chromosome 1"/>
</dbReference>
<feature type="non-terminal residue" evidence="2">
    <location>
        <position position="1"/>
    </location>
</feature>
<proteinExistence type="predicted"/>